<dbReference type="Proteomes" id="UP000076096">
    <property type="component" value="Chromosome"/>
</dbReference>
<dbReference type="CDD" id="cd06558">
    <property type="entry name" value="crotonase-like"/>
    <property type="match status" value="1"/>
</dbReference>
<comment type="similarity">
    <text evidence="1 2">Belongs to the enoyl-CoA hydratase/isomerase family.</text>
</comment>
<dbReference type="STRING" id="1783515.A4E84_36550"/>
<dbReference type="AlphaFoldDB" id="A0A143CAP6"/>
<dbReference type="InterPro" id="IPR029045">
    <property type="entry name" value="ClpP/crotonase-like_dom_sf"/>
</dbReference>
<organism evidence="3 4">
    <name type="scientific">Streptomyces qaidamensis</name>
    <dbReference type="NCBI Taxonomy" id="1783515"/>
    <lineage>
        <taxon>Bacteria</taxon>
        <taxon>Bacillati</taxon>
        <taxon>Actinomycetota</taxon>
        <taxon>Actinomycetes</taxon>
        <taxon>Kitasatosporales</taxon>
        <taxon>Streptomycetaceae</taxon>
        <taxon>Streptomyces</taxon>
        <taxon>Streptomyces aurantiacus group</taxon>
    </lineage>
</organism>
<dbReference type="RefSeq" id="WP_062930653.1">
    <property type="nucleotide sequence ID" value="NZ_CP015098.1"/>
</dbReference>
<protein>
    <submittedName>
        <fullName evidence="3">Enoyl-CoA hydratase</fullName>
    </submittedName>
</protein>
<evidence type="ECO:0000256" key="2">
    <source>
        <dbReference type="RuleBase" id="RU003707"/>
    </source>
</evidence>
<evidence type="ECO:0000256" key="1">
    <source>
        <dbReference type="ARBA" id="ARBA00005254"/>
    </source>
</evidence>
<accession>A0A143CAP6</accession>
<dbReference type="GO" id="GO:0006635">
    <property type="term" value="P:fatty acid beta-oxidation"/>
    <property type="evidence" value="ECO:0007669"/>
    <property type="project" value="TreeGrafter"/>
</dbReference>
<gene>
    <name evidence="3" type="ORF">A4E84_36550</name>
</gene>
<dbReference type="GO" id="GO:0003824">
    <property type="term" value="F:catalytic activity"/>
    <property type="evidence" value="ECO:0007669"/>
    <property type="project" value="InterPro"/>
</dbReference>
<evidence type="ECO:0000313" key="3">
    <source>
        <dbReference type="EMBL" id="AMW14512.1"/>
    </source>
</evidence>
<dbReference type="Gene3D" id="3.90.226.10">
    <property type="entry name" value="2-enoyl-CoA Hydratase, Chain A, domain 1"/>
    <property type="match status" value="1"/>
</dbReference>
<dbReference type="InterPro" id="IPR018376">
    <property type="entry name" value="Enoyl-CoA_hyd/isom_CS"/>
</dbReference>
<proteinExistence type="inferred from homology"/>
<dbReference type="KEGG" id="stsi:A4E84_36550"/>
<dbReference type="PROSITE" id="PS00166">
    <property type="entry name" value="ENOYL_COA_HYDRATASE"/>
    <property type="match status" value="1"/>
</dbReference>
<dbReference type="InterPro" id="IPR001753">
    <property type="entry name" value="Enoyl-CoA_hydra/iso"/>
</dbReference>
<reference evidence="4" key="1">
    <citation type="submission" date="2016-04" db="EMBL/GenBank/DDBJ databases">
        <authorList>
            <person name="Zhang B."/>
        </authorList>
    </citation>
    <scope>NUCLEOTIDE SEQUENCE [LARGE SCALE GENOMIC DNA]</scope>
    <source>
        <strain evidence="4">S10</strain>
    </source>
</reference>
<dbReference type="PANTHER" id="PTHR11941">
    <property type="entry name" value="ENOYL-COA HYDRATASE-RELATED"/>
    <property type="match status" value="1"/>
</dbReference>
<sequence length="282" mass="30653">MTYKTLALRREGRILHVDFDNAPINLMTIEMVGELFDLAGQLVFDRETSVVVFGSANPEFFLAHFDLNDLFRTMSDPDVPQSKYDDINVVQALTTMWEALPQVTISLVDGVCRGAGLEFLLATHMRFATLESRLCFPEASGGFLPAGGGTTRLALQIGPARAREVILSARDFDGEEAAAYGIVNRALPADDICGYVDDLAQRLAARSAGSVAAVNEVFTKVYNRAVDAQFSGFGVENNAMRTLLVIPAVQEYLQKFAALQDAEHELDLPATIAAQGDLTTAK</sequence>
<dbReference type="Pfam" id="PF00378">
    <property type="entry name" value="ECH_1"/>
    <property type="match status" value="1"/>
</dbReference>
<dbReference type="EMBL" id="CP015098">
    <property type="protein sequence ID" value="AMW14512.1"/>
    <property type="molecule type" value="Genomic_DNA"/>
</dbReference>
<keyword evidence="4" id="KW-1185">Reference proteome</keyword>
<evidence type="ECO:0000313" key="4">
    <source>
        <dbReference type="Proteomes" id="UP000076096"/>
    </source>
</evidence>
<dbReference type="SUPFAM" id="SSF52096">
    <property type="entry name" value="ClpP/crotonase"/>
    <property type="match status" value="1"/>
</dbReference>
<dbReference type="PANTHER" id="PTHR11941:SF54">
    <property type="entry name" value="ENOYL-COA HYDRATASE, MITOCHONDRIAL"/>
    <property type="match status" value="1"/>
</dbReference>
<name>A0A143CAP6_9ACTN</name>